<dbReference type="PANTHER" id="PTHR43285">
    <property type="entry name" value="ANTHRANILATE PHOSPHORIBOSYLTRANSFERASE"/>
    <property type="match status" value="1"/>
</dbReference>
<dbReference type="PANTHER" id="PTHR43285:SF2">
    <property type="entry name" value="ANTHRANILATE PHOSPHORIBOSYLTRANSFERASE"/>
    <property type="match status" value="1"/>
</dbReference>
<dbReference type="InterPro" id="IPR036320">
    <property type="entry name" value="Glycosyl_Trfase_fam3_N_dom_sf"/>
</dbReference>
<dbReference type="HOGENOM" id="CLU_043389_0_0_6"/>
<keyword evidence="3" id="KW-0028">Amino-acid biosynthesis</keyword>
<feature type="domain" description="Glycosyl transferase family 3 N-terminal" evidence="5">
    <location>
        <begin position="9"/>
        <end position="72"/>
    </location>
</feature>
<dbReference type="GO" id="GO:0004048">
    <property type="term" value="F:anthranilate phosphoribosyltransferase activity"/>
    <property type="evidence" value="ECO:0007669"/>
    <property type="project" value="InterPro"/>
</dbReference>
<accession>F6DCH2</accession>
<dbReference type="RefSeq" id="WP_013835337.1">
    <property type="nucleotide sequence ID" value="NC_015581.1"/>
</dbReference>
<dbReference type="Gene3D" id="1.20.970.10">
    <property type="entry name" value="Transferase, Pyrimidine Nucleoside Phosphorylase, Chain C"/>
    <property type="match status" value="1"/>
</dbReference>
<dbReference type="Gene3D" id="3.40.1030.10">
    <property type="entry name" value="Nucleoside phosphorylase/phosphoribosyltransferase catalytic domain"/>
    <property type="match status" value="1"/>
</dbReference>
<dbReference type="InterPro" id="IPR035902">
    <property type="entry name" value="Nuc_phospho_transferase"/>
</dbReference>
<dbReference type="InterPro" id="IPR017459">
    <property type="entry name" value="Glycosyl_Trfase_fam3_N_dom"/>
</dbReference>
<proteinExistence type="predicted"/>
<dbReference type="GO" id="GO:0005829">
    <property type="term" value="C:cytosol"/>
    <property type="evidence" value="ECO:0007669"/>
    <property type="project" value="TreeGrafter"/>
</dbReference>
<dbReference type="SUPFAM" id="SSF52418">
    <property type="entry name" value="Nucleoside phosphorylase/phosphoribosyltransferase catalytic domain"/>
    <property type="match status" value="1"/>
</dbReference>
<organism evidence="6 7">
    <name type="scientific">Thiomicrospira cyclica (strain DSM 14477 / JCM 11371 / ALM1)</name>
    <name type="common">Thioalkalimicrobium cyclicum</name>
    <dbReference type="NCBI Taxonomy" id="717773"/>
    <lineage>
        <taxon>Bacteria</taxon>
        <taxon>Pseudomonadati</taxon>
        <taxon>Pseudomonadota</taxon>
        <taxon>Gammaproteobacteria</taxon>
        <taxon>Thiotrichales</taxon>
        <taxon>Piscirickettsiaceae</taxon>
        <taxon>Thiomicrospira</taxon>
    </lineage>
</organism>
<dbReference type="NCBIfam" id="NF006564">
    <property type="entry name" value="PRK09071.1"/>
    <property type="match status" value="1"/>
</dbReference>
<keyword evidence="1" id="KW-0328">Glycosyltransferase</keyword>
<evidence type="ECO:0000313" key="6">
    <source>
        <dbReference type="EMBL" id="AEG31558.1"/>
    </source>
</evidence>
<dbReference type="EMBL" id="CP002776">
    <property type="protein sequence ID" value="AEG31558.1"/>
    <property type="molecule type" value="Genomic_DNA"/>
</dbReference>
<dbReference type="Proteomes" id="UP000009232">
    <property type="component" value="Chromosome"/>
</dbReference>
<evidence type="ECO:0000259" key="4">
    <source>
        <dbReference type="Pfam" id="PF00591"/>
    </source>
</evidence>
<reference evidence="6 7" key="1">
    <citation type="submission" date="2011-05" db="EMBL/GenBank/DDBJ databases">
        <title>Complete sequence of Thioalkalimicrobium cyclicum ALM1.</title>
        <authorList>
            <consortium name="US DOE Joint Genome Institute"/>
            <person name="Lucas S."/>
            <person name="Han J."/>
            <person name="Lapidus A."/>
            <person name="Cheng J.-F."/>
            <person name="Goodwin L."/>
            <person name="Pitluck S."/>
            <person name="Peters L."/>
            <person name="Mikhailova N."/>
            <person name="Davenport K."/>
            <person name="Han C."/>
            <person name="Tapia R."/>
            <person name="Land M."/>
            <person name="Hauser L."/>
            <person name="Kyrpides N."/>
            <person name="Ivanova N."/>
            <person name="Pagani I."/>
            <person name="Kappler U."/>
            <person name="Woyke T."/>
        </authorList>
    </citation>
    <scope>NUCLEOTIDE SEQUENCE [LARGE SCALE GENOMIC DNA]</scope>
    <source>
        <strain evidence="7">DSM 14477 / JCM 11371 / ALM1</strain>
    </source>
</reference>
<dbReference type="STRING" id="717773.Thicy_0786"/>
<dbReference type="OrthoDB" id="9768896at2"/>
<gene>
    <name evidence="6" type="ordered locus">Thicy_0786</name>
</gene>
<dbReference type="Pfam" id="PF00591">
    <property type="entry name" value="Glycos_transf_3"/>
    <property type="match status" value="1"/>
</dbReference>
<keyword evidence="3" id="KW-0822">Tryptophan biosynthesis</keyword>
<name>F6DCH2_THICA</name>
<keyword evidence="2 6" id="KW-0808">Transferase</keyword>
<evidence type="ECO:0000256" key="1">
    <source>
        <dbReference type="ARBA" id="ARBA00022676"/>
    </source>
</evidence>
<dbReference type="Pfam" id="PF02885">
    <property type="entry name" value="Glycos_trans_3N"/>
    <property type="match status" value="1"/>
</dbReference>
<dbReference type="KEGG" id="tcy:Thicy_0786"/>
<dbReference type="InterPro" id="IPR000312">
    <property type="entry name" value="Glycosyl_Trfase_fam3"/>
</dbReference>
<evidence type="ECO:0000256" key="2">
    <source>
        <dbReference type="ARBA" id="ARBA00022679"/>
    </source>
</evidence>
<dbReference type="GO" id="GO:0000162">
    <property type="term" value="P:L-tryptophan biosynthetic process"/>
    <property type="evidence" value="ECO:0007669"/>
    <property type="project" value="UniProtKB-KW"/>
</dbReference>
<evidence type="ECO:0000256" key="3">
    <source>
        <dbReference type="ARBA" id="ARBA00022822"/>
    </source>
</evidence>
<dbReference type="InterPro" id="IPR005940">
    <property type="entry name" value="Anthranilate_Pribosyl_Tfrase"/>
</dbReference>
<dbReference type="eggNOG" id="COG0547">
    <property type="taxonomic scope" value="Bacteria"/>
</dbReference>
<feature type="domain" description="Glycosyl transferase family 3" evidence="4">
    <location>
        <begin position="107"/>
        <end position="260"/>
    </location>
</feature>
<sequence length="325" mass="35880">MADHPFAEFLRILGKGPKTRRPLTQAEAEQALAMILAGEVTNKQLGAFLLLMRANGETPDELIGFVRGARQSFGLDNQACPSGLHLDWAAYAGKWRYPPYYLLSLKLLAAMGYGILLHGDQGQFANRHYAQAFLTELEVPIATSINHAHQLLATPQLVYLPLTQFAEPLRAILHLKEEIGVRTVFNTAVKLLNPLNAPVAMQGIFHKGVEQLHLQTSQAMGYGTNFVFKGEGGEAEMRPDALSTVYAWQNNALLEQKLTALIERQERPDAWSLADMHALWLGKKQDVYGQAAIIATAAVALMGLESADYATAVSRVKSAWEQRYV</sequence>
<evidence type="ECO:0000313" key="7">
    <source>
        <dbReference type="Proteomes" id="UP000009232"/>
    </source>
</evidence>
<keyword evidence="7" id="KW-1185">Reference proteome</keyword>
<dbReference type="AlphaFoldDB" id="F6DCH2"/>
<evidence type="ECO:0000259" key="5">
    <source>
        <dbReference type="Pfam" id="PF02885"/>
    </source>
</evidence>
<dbReference type="SUPFAM" id="SSF47648">
    <property type="entry name" value="Nucleoside phosphorylase/phosphoribosyltransferase N-terminal domain"/>
    <property type="match status" value="1"/>
</dbReference>
<keyword evidence="3" id="KW-0057">Aromatic amino acid biosynthesis</keyword>
<protein>
    <submittedName>
        <fullName evidence="6">Glycosyl transferase, family 3</fullName>
    </submittedName>
</protein>